<evidence type="ECO:0000313" key="1">
    <source>
        <dbReference type="EMBL" id="CAE6491723.1"/>
    </source>
</evidence>
<reference evidence="1" key="1">
    <citation type="submission" date="2021-01" db="EMBL/GenBank/DDBJ databases">
        <authorList>
            <person name="Kaushik A."/>
        </authorList>
    </citation>
    <scope>NUCLEOTIDE SEQUENCE</scope>
    <source>
        <strain evidence="1">Type strain: AG8-Rh-89/</strain>
    </source>
</reference>
<protein>
    <submittedName>
        <fullName evidence="1">Uncharacterized protein</fullName>
    </submittedName>
</protein>
<organism evidence="1 2">
    <name type="scientific">Rhizoctonia solani</name>
    <dbReference type="NCBI Taxonomy" id="456999"/>
    <lineage>
        <taxon>Eukaryota</taxon>
        <taxon>Fungi</taxon>
        <taxon>Dikarya</taxon>
        <taxon>Basidiomycota</taxon>
        <taxon>Agaricomycotina</taxon>
        <taxon>Agaricomycetes</taxon>
        <taxon>Cantharellales</taxon>
        <taxon>Ceratobasidiaceae</taxon>
        <taxon>Rhizoctonia</taxon>
    </lineage>
</organism>
<evidence type="ECO:0000313" key="2">
    <source>
        <dbReference type="Proteomes" id="UP000663850"/>
    </source>
</evidence>
<accession>A0A8H3CPW8</accession>
<dbReference type="AlphaFoldDB" id="A0A8H3CPW8"/>
<dbReference type="EMBL" id="CAJMWZ010004552">
    <property type="protein sequence ID" value="CAE6491723.1"/>
    <property type="molecule type" value="Genomic_DNA"/>
</dbReference>
<name>A0A8H3CPW8_9AGAM</name>
<gene>
    <name evidence="1" type="ORF">RDB_LOCUS84758</name>
</gene>
<feature type="non-terminal residue" evidence="1">
    <location>
        <position position="1"/>
    </location>
</feature>
<dbReference type="Proteomes" id="UP000663850">
    <property type="component" value="Unassembled WGS sequence"/>
</dbReference>
<comment type="caution">
    <text evidence="1">The sequence shown here is derived from an EMBL/GenBank/DDBJ whole genome shotgun (WGS) entry which is preliminary data.</text>
</comment>
<proteinExistence type="predicted"/>
<sequence length="124" mass="14550">LAEREKWNAEHPTEPIPTPRHVWNAFQSSSSLLTARWTDLMTKRGFVNIEEYLSIHTDVNRQDFAPPAYGFLWQDDPDWRPLGPTRPEAVTMCKFIAEDLDPVILERLRQIEMTKKSARRKRST</sequence>